<proteinExistence type="predicted"/>
<protein>
    <submittedName>
        <fullName evidence="1">Uncharacterized protein</fullName>
    </submittedName>
</protein>
<dbReference type="RefSeq" id="WP_306835489.1">
    <property type="nucleotide sequence ID" value="NZ_JAUSRF010000008.1"/>
</dbReference>
<keyword evidence="2" id="KW-1185">Reference proteome</keyword>
<name>A0ABT9PU55_9HYPH</name>
<organism evidence="1 2">
    <name type="scientific">Neorhizobium huautlense</name>
    <dbReference type="NCBI Taxonomy" id="67774"/>
    <lineage>
        <taxon>Bacteria</taxon>
        <taxon>Pseudomonadati</taxon>
        <taxon>Pseudomonadota</taxon>
        <taxon>Alphaproteobacteria</taxon>
        <taxon>Hyphomicrobiales</taxon>
        <taxon>Rhizobiaceae</taxon>
        <taxon>Rhizobium/Agrobacterium group</taxon>
        <taxon>Neorhizobium</taxon>
    </lineage>
</organism>
<dbReference type="EMBL" id="JAUSRF010000008">
    <property type="protein sequence ID" value="MDP9838003.1"/>
    <property type="molecule type" value="Genomic_DNA"/>
</dbReference>
<reference evidence="1 2" key="1">
    <citation type="submission" date="2023-07" db="EMBL/GenBank/DDBJ databases">
        <title>Sorghum-associated microbial communities from plants grown in Nebraska, USA.</title>
        <authorList>
            <person name="Schachtman D."/>
        </authorList>
    </citation>
    <scope>NUCLEOTIDE SEQUENCE [LARGE SCALE GENOMIC DNA]</scope>
    <source>
        <strain evidence="1 2">DS1307</strain>
    </source>
</reference>
<evidence type="ECO:0000313" key="1">
    <source>
        <dbReference type="EMBL" id="MDP9838003.1"/>
    </source>
</evidence>
<evidence type="ECO:0000313" key="2">
    <source>
        <dbReference type="Proteomes" id="UP001241472"/>
    </source>
</evidence>
<accession>A0ABT9PU55</accession>
<dbReference type="Proteomes" id="UP001241472">
    <property type="component" value="Unassembled WGS sequence"/>
</dbReference>
<comment type="caution">
    <text evidence="1">The sequence shown here is derived from an EMBL/GenBank/DDBJ whole genome shotgun (WGS) entry which is preliminary data.</text>
</comment>
<gene>
    <name evidence="1" type="ORF">J2T09_002763</name>
</gene>
<sequence>MALMLLAGQSLADERPLIWTPTKNSDTSYGVKLGLRLPNELQPEAGINFGLDSQKNAVVNTPVKFWGKVTASSIQTPAYQLNRDIRINLDAVTGSSGARVIMSEKRIASEALDIEVNRQYGMRYDGAASNWIGEASQSVKVSRASSGTAVILQAKALDTFRELGAGIAVEQKISARLSLNGSIEQTTAATEPTSNISARYTFKW</sequence>